<dbReference type="STRING" id="151549.A0A4C1XK33"/>
<dbReference type="OrthoDB" id="8123886at2759"/>
<feature type="region of interest" description="Disordered" evidence="1">
    <location>
        <begin position="453"/>
        <end position="483"/>
    </location>
</feature>
<evidence type="ECO:0000256" key="1">
    <source>
        <dbReference type="SAM" id="MobiDB-lite"/>
    </source>
</evidence>
<dbReference type="EMBL" id="BGZK01000867">
    <property type="protein sequence ID" value="GBP63352.1"/>
    <property type="molecule type" value="Genomic_DNA"/>
</dbReference>
<evidence type="ECO:0000313" key="2">
    <source>
        <dbReference type="EMBL" id="GBP63352.1"/>
    </source>
</evidence>
<protein>
    <submittedName>
        <fullName evidence="2">Nucleic-acid-binding protein from transposon X-element</fullName>
    </submittedName>
</protein>
<keyword evidence="3" id="KW-1185">Reference proteome</keyword>
<dbReference type="AlphaFoldDB" id="A0A4C1XK33"/>
<organism evidence="2 3">
    <name type="scientific">Eumeta variegata</name>
    <name type="common">Bagworm moth</name>
    <name type="synonym">Eumeta japonica</name>
    <dbReference type="NCBI Taxonomy" id="151549"/>
    <lineage>
        <taxon>Eukaryota</taxon>
        <taxon>Metazoa</taxon>
        <taxon>Ecdysozoa</taxon>
        <taxon>Arthropoda</taxon>
        <taxon>Hexapoda</taxon>
        <taxon>Insecta</taxon>
        <taxon>Pterygota</taxon>
        <taxon>Neoptera</taxon>
        <taxon>Endopterygota</taxon>
        <taxon>Lepidoptera</taxon>
        <taxon>Glossata</taxon>
        <taxon>Ditrysia</taxon>
        <taxon>Tineoidea</taxon>
        <taxon>Psychidae</taxon>
        <taxon>Oiketicinae</taxon>
        <taxon>Eumeta</taxon>
    </lineage>
</organism>
<dbReference type="Proteomes" id="UP000299102">
    <property type="component" value="Unassembled WGS sequence"/>
</dbReference>
<sequence length="654" mass="71022">MNESWYSSYSNLMYEYFSRTDFPYPKESIVAVPAQGRRRLAGCQAPPRARPADGRRTPPRITNGLKSSHARKITSSQVIVVIALTKFLISSDFVRRPCGLRTQSRCPVSALNGRATAPGKCSVPRFPCSHLCVFVCAGRRDPPRLRGRAERCVRVEYLCTSFVLRPTAPRSASLASRFYPSDLTRASARAPRGRRVASPAVPRERSATAGHSRGYRNGAQFTQFLKGTRPPRPPAGVRGVLRIPSVPGPSPSPSATVRPSEGTTSDSDSSDISDHSEFTTVRRRKASKASERKPEASYLTQASDGSTYYRITPSSKKPKKANIAEATASTKTRSIYDSPVSWRTPSQPTTASQGAVEAGKTKAAAPAAAKNSISDEADAPPPRTARPETTAYGLKLQAKSIADFRNLQNLLVSMKISFHTYSLKEEREIRVVLRGVPKEIPVDEVKEDLLSQNLPPRPMTRRLKPPSSKLGAYAPLSGVKAEQPRKRALPGQCHNCQSYGHSSRYCFHSARCVKCLGDHGTAQCTRNKDTDGPPACVLCKQKGHTANYLGCPRAPKRAPPPEKAAPRRAPARAVSATLSYARAAAGPRNAPPAAKNTSTSAADDLSQLMSVITVIDTSELTILAKKFRTAANPTEKLICLIEHASLVEAIKNKF</sequence>
<dbReference type="PANTHER" id="PTHR33273">
    <property type="entry name" value="DOMAIN-CONTAINING PROTEIN, PUTATIVE-RELATED"/>
    <property type="match status" value="1"/>
</dbReference>
<evidence type="ECO:0000313" key="3">
    <source>
        <dbReference type="Proteomes" id="UP000299102"/>
    </source>
</evidence>
<feature type="region of interest" description="Disordered" evidence="1">
    <location>
        <begin position="551"/>
        <end position="572"/>
    </location>
</feature>
<reference evidence="2 3" key="1">
    <citation type="journal article" date="2019" name="Commun. Biol.">
        <title>The bagworm genome reveals a unique fibroin gene that provides high tensile strength.</title>
        <authorList>
            <person name="Kono N."/>
            <person name="Nakamura H."/>
            <person name="Ohtoshi R."/>
            <person name="Tomita M."/>
            <person name="Numata K."/>
            <person name="Arakawa K."/>
        </authorList>
    </citation>
    <scope>NUCLEOTIDE SEQUENCE [LARGE SCALE GENOMIC DNA]</scope>
</reference>
<gene>
    <name evidence="2" type="primary">ORF1</name>
    <name evidence="2" type="ORF">EVAR_41940_1</name>
</gene>
<feature type="compositionally biased region" description="Low complexity" evidence="1">
    <location>
        <begin position="355"/>
        <end position="370"/>
    </location>
</feature>
<feature type="compositionally biased region" description="Polar residues" evidence="1">
    <location>
        <begin position="327"/>
        <end position="353"/>
    </location>
</feature>
<comment type="caution">
    <text evidence="2">The sequence shown here is derived from an EMBL/GenBank/DDBJ whole genome shotgun (WGS) entry which is preliminary data.</text>
</comment>
<feature type="region of interest" description="Disordered" evidence="1">
    <location>
        <begin position="42"/>
        <end position="65"/>
    </location>
</feature>
<feature type="region of interest" description="Disordered" evidence="1">
    <location>
        <begin position="185"/>
        <end position="387"/>
    </location>
</feature>
<feature type="compositionally biased region" description="Polar residues" evidence="1">
    <location>
        <begin position="255"/>
        <end position="264"/>
    </location>
</feature>
<name>A0A4C1XK33_EUMVA</name>
<feature type="compositionally biased region" description="Low complexity" evidence="1">
    <location>
        <begin position="235"/>
        <end position="245"/>
    </location>
</feature>
<dbReference type="PANTHER" id="PTHR33273:SF2">
    <property type="entry name" value="ENDONUCLEASE_EXONUCLEASE_PHOSPHATASE DOMAIN-CONTAINING PROTEIN"/>
    <property type="match status" value="1"/>
</dbReference>
<accession>A0A4C1XK33</accession>
<proteinExistence type="predicted"/>